<dbReference type="EMBL" id="JACIEJ010000001">
    <property type="protein sequence ID" value="MBB3984334.1"/>
    <property type="molecule type" value="Genomic_DNA"/>
</dbReference>
<reference evidence="1 2" key="1">
    <citation type="submission" date="2020-08" db="EMBL/GenBank/DDBJ databases">
        <title>Genomic Encyclopedia of Type Strains, Phase IV (KMG-IV): sequencing the most valuable type-strain genomes for metagenomic binning, comparative biology and taxonomic classification.</title>
        <authorList>
            <person name="Goeker M."/>
        </authorList>
    </citation>
    <scope>NUCLEOTIDE SEQUENCE [LARGE SCALE GENOMIC DNA]</scope>
    <source>
        <strain evidence="1 2">DSM 102235</strain>
    </source>
</reference>
<proteinExistence type="predicted"/>
<name>A0A7W6GSQ0_9RHOB</name>
<dbReference type="Proteomes" id="UP000541426">
    <property type="component" value="Unassembled WGS sequence"/>
</dbReference>
<sequence length="174" mass="18579">MTQRSAPSRVWLGIGIAVALSATASCGMMGDRTEREPVVTPSSDEILGEIKDREGARGRSKSSVLDIFKSRGDQGQVGQVNKYLWNASLEVLNFLPIETVDPFTGVITTGYGTPPGGGRAYRATILINDPALDARSLNLALLTPNGPASASTVRAIEDAILTRARQIRARDARL</sequence>
<dbReference type="AlphaFoldDB" id="A0A7W6GSQ0"/>
<keyword evidence="2" id="KW-1185">Reference proteome</keyword>
<evidence type="ECO:0000313" key="2">
    <source>
        <dbReference type="Proteomes" id="UP000541426"/>
    </source>
</evidence>
<protein>
    <recommendedName>
        <fullName evidence="3">DUF3576 domain-containing protein</fullName>
    </recommendedName>
</protein>
<dbReference type="InterPro" id="IPR021959">
    <property type="entry name" value="DUF3576"/>
</dbReference>
<evidence type="ECO:0000313" key="1">
    <source>
        <dbReference type="EMBL" id="MBB3984334.1"/>
    </source>
</evidence>
<comment type="caution">
    <text evidence="1">The sequence shown here is derived from an EMBL/GenBank/DDBJ whole genome shotgun (WGS) entry which is preliminary data.</text>
</comment>
<dbReference type="PROSITE" id="PS51257">
    <property type="entry name" value="PROKAR_LIPOPROTEIN"/>
    <property type="match status" value="1"/>
</dbReference>
<accession>A0A7W6GSQ0</accession>
<dbReference type="Pfam" id="PF12100">
    <property type="entry name" value="DUF3576"/>
    <property type="match status" value="1"/>
</dbReference>
<organism evidence="1 2">
    <name type="scientific">Sagittula marina</name>
    <dbReference type="NCBI Taxonomy" id="943940"/>
    <lineage>
        <taxon>Bacteria</taxon>
        <taxon>Pseudomonadati</taxon>
        <taxon>Pseudomonadota</taxon>
        <taxon>Alphaproteobacteria</taxon>
        <taxon>Rhodobacterales</taxon>
        <taxon>Roseobacteraceae</taxon>
        <taxon>Sagittula</taxon>
    </lineage>
</organism>
<evidence type="ECO:0008006" key="3">
    <source>
        <dbReference type="Google" id="ProtNLM"/>
    </source>
</evidence>
<dbReference type="RefSeq" id="WP_183962933.1">
    <property type="nucleotide sequence ID" value="NZ_BAABBZ010000012.1"/>
</dbReference>
<gene>
    <name evidence="1" type="ORF">GGQ68_000645</name>
</gene>